<name>A0A9X1IIG0_9PROT</name>
<dbReference type="InterPro" id="IPR050065">
    <property type="entry name" value="GlmU-like"/>
</dbReference>
<evidence type="ECO:0000313" key="6">
    <source>
        <dbReference type="Proteomes" id="UP001139311"/>
    </source>
</evidence>
<feature type="domain" description="MobA-like NTP transferase" evidence="4">
    <location>
        <begin position="2"/>
        <end position="128"/>
    </location>
</feature>
<dbReference type="Proteomes" id="UP001139311">
    <property type="component" value="Unassembled WGS sequence"/>
</dbReference>
<dbReference type="Pfam" id="PF12804">
    <property type="entry name" value="NTP_transf_3"/>
    <property type="match status" value="1"/>
</dbReference>
<dbReference type="GO" id="GO:0016779">
    <property type="term" value="F:nucleotidyltransferase activity"/>
    <property type="evidence" value="ECO:0007669"/>
    <property type="project" value="UniProtKB-KW"/>
</dbReference>
<evidence type="ECO:0000256" key="2">
    <source>
        <dbReference type="ARBA" id="ARBA00022695"/>
    </source>
</evidence>
<organism evidence="5 6">
    <name type="scientific">Roseicella aerolata</name>
    <dbReference type="NCBI Taxonomy" id="2883479"/>
    <lineage>
        <taxon>Bacteria</taxon>
        <taxon>Pseudomonadati</taxon>
        <taxon>Pseudomonadota</taxon>
        <taxon>Alphaproteobacteria</taxon>
        <taxon>Acetobacterales</taxon>
        <taxon>Roseomonadaceae</taxon>
        <taxon>Roseicella</taxon>
    </lineage>
</organism>
<keyword evidence="1" id="KW-0808">Transferase</keyword>
<keyword evidence="2 5" id="KW-0548">Nucleotidyltransferase</keyword>
<evidence type="ECO:0000256" key="3">
    <source>
        <dbReference type="ARBA" id="ARBA00022842"/>
    </source>
</evidence>
<accession>A0A9X1IIG0</accession>
<reference evidence="5" key="1">
    <citation type="submission" date="2021-10" db="EMBL/GenBank/DDBJ databases">
        <title>Roseicella aerolatum sp. nov., isolated from aerosols of e-waste dismantling site.</title>
        <authorList>
            <person name="Qin T."/>
        </authorList>
    </citation>
    <scope>NUCLEOTIDE SEQUENCE</scope>
    <source>
        <strain evidence="5">GB24</strain>
    </source>
</reference>
<dbReference type="InterPro" id="IPR025877">
    <property type="entry name" value="MobA-like_NTP_Trfase"/>
</dbReference>
<evidence type="ECO:0000256" key="1">
    <source>
        <dbReference type="ARBA" id="ARBA00022679"/>
    </source>
</evidence>
<proteinExistence type="predicted"/>
<dbReference type="RefSeq" id="WP_226611363.1">
    <property type="nucleotide sequence ID" value="NZ_JAJAQI010000034.1"/>
</dbReference>
<dbReference type="SUPFAM" id="SSF53448">
    <property type="entry name" value="Nucleotide-diphospho-sugar transferases"/>
    <property type="match status" value="1"/>
</dbReference>
<dbReference type="PANTHER" id="PTHR43584:SF8">
    <property type="entry name" value="N-ACETYLMURAMATE ALPHA-1-PHOSPHATE URIDYLYLTRANSFERASE"/>
    <property type="match status" value="1"/>
</dbReference>
<dbReference type="CDD" id="cd02523">
    <property type="entry name" value="PC_cytidylyltransferase"/>
    <property type="match status" value="1"/>
</dbReference>
<dbReference type="PANTHER" id="PTHR43584">
    <property type="entry name" value="NUCLEOTIDYL TRANSFERASE"/>
    <property type="match status" value="1"/>
</dbReference>
<evidence type="ECO:0000259" key="4">
    <source>
        <dbReference type="Pfam" id="PF12804"/>
    </source>
</evidence>
<keyword evidence="6" id="KW-1185">Reference proteome</keyword>
<keyword evidence="3" id="KW-0460">Magnesium</keyword>
<dbReference type="InterPro" id="IPR029044">
    <property type="entry name" value="Nucleotide-diphossugar_trans"/>
</dbReference>
<comment type="caution">
    <text evidence="5">The sequence shown here is derived from an EMBL/GenBank/DDBJ whole genome shotgun (WGS) entry which is preliminary data.</text>
</comment>
<sequence length="240" mass="26919">MLAAGIGRRLGIDGHPPKVMLEFGGRTLLQRHLDALQAAGIGRVSITVGYEREMIEAEVERLGWRDRVGFVHNPRFREGSLLSLWVQSECLQAGQPLLLMDGDVLYDPGMIRRLVEAPGENILLVDRDIEPGDEPVKICFRDGRIVDFRKRPEHAHDWHGESVGFFRFSGAMAGALAERCGAYVARGQTGLEYEEAIRDLILAQPERFGAHDVSDLPWVEIDFEADVARARAEVLPQLRR</sequence>
<dbReference type="Gene3D" id="3.90.550.10">
    <property type="entry name" value="Spore Coat Polysaccharide Biosynthesis Protein SpsA, Chain A"/>
    <property type="match status" value="1"/>
</dbReference>
<protein>
    <submittedName>
        <fullName evidence="5">Phosphocholine cytidylyltransferase family protein</fullName>
    </submittedName>
</protein>
<dbReference type="EMBL" id="JAJAQI010000034">
    <property type="protein sequence ID" value="MCB4823978.1"/>
    <property type="molecule type" value="Genomic_DNA"/>
</dbReference>
<evidence type="ECO:0000313" key="5">
    <source>
        <dbReference type="EMBL" id="MCB4823978.1"/>
    </source>
</evidence>
<gene>
    <name evidence="5" type="ORF">LHA35_19800</name>
</gene>
<dbReference type="AlphaFoldDB" id="A0A9X1IIG0"/>